<evidence type="ECO:0000256" key="1">
    <source>
        <dbReference type="SAM" id="MobiDB-lite"/>
    </source>
</evidence>
<reference evidence="3 4" key="1">
    <citation type="journal article" date="2019" name="Int. J. Syst. Evol. Microbiol.">
        <title>The Global Catalogue of Microorganisms (GCM) 10K type strain sequencing project: providing services to taxonomists for standard genome sequencing and annotation.</title>
        <authorList>
            <consortium name="The Broad Institute Genomics Platform"/>
            <consortium name="The Broad Institute Genome Sequencing Center for Infectious Disease"/>
            <person name="Wu L."/>
            <person name="Ma J."/>
        </authorList>
    </citation>
    <scope>NUCLEOTIDE SEQUENCE [LARGE SCALE GENOMIC DNA]</scope>
    <source>
        <strain evidence="3 4">JCM 6242</strain>
    </source>
</reference>
<dbReference type="InterPro" id="IPR029032">
    <property type="entry name" value="AhpD-like"/>
</dbReference>
<organism evidence="3 4">
    <name type="scientific">Streptosporangium fragile</name>
    <dbReference type="NCBI Taxonomy" id="46186"/>
    <lineage>
        <taxon>Bacteria</taxon>
        <taxon>Bacillati</taxon>
        <taxon>Actinomycetota</taxon>
        <taxon>Actinomycetes</taxon>
        <taxon>Streptosporangiales</taxon>
        <taxon>Streptosporangiaceae</taxon>
        <taxon>Streptosporangium</taxon>
    </lineage>
</organism>
<feature type="compositionally biased region" description="Basic and acidic residues" evidence="1">
    <location>
        <begin position="218"/>
        <end position="232"/>
    </location>
</feature>
<evidence type="ECO:0000313" key="4">
    <source>
        <dbReference type="Proteomes" id="UP001500831"/>
    </source>
</evidence>
<dbReference type="PANTHER" id="PTHR33570:SF2">
    <property type="entry name" value="CARBOXYMUCONOLACTONE DECARBOXYLASE-LIKE DOMAIN-CONTAINING PROTEIN"/>
    <property type="match status" value="1"/>
</dbReference>
<accession>A0ABN3VTE5</accession>
<keyword evidence="4" id="KW-1185">Reference proteome</keyword>
<protein>
    <recommendedName>
        <fullName evidence="2">Carboxymuconolactone decarboxylase-like domain-containing protein</fullName>
    </recommendedName>
</protein>
<feature type="compositionally biased region" description="Low complexity" evidence="1">
    <location>
        <begin position="1"/>
        <end position="20"/>
    </location>
</feature>
<feature type="region of interest" description="Disordered" evidence="1">
    <location>
        <begin position="1"/>
        <end position="88"/>
    </location>
</feature>
<feature type="domain" description="Carboxymuconolactone decarboxylase-like" evidence="2">
    <location>
        <begin position="124"/>
        <end position="200"/>
    </location>
</feature>
<dbReference type="InterPro" id="IPR052512">
    <property type="entry name" value="4CMD/NDH-1_regulator"/>
</dbReference>
<feature type="compositionally biased region" description="Basic and acidic residues" evidence="1">
    <location>
        <begin position="48"/>
        <end position="61"/>
    </location>
</feature>
<dbReference type="Pfam" id="PF02627">
    <property type="entry name" value="CMD"/>
    <property type="match status" value="1"/>
</dbReference>
<gene>
    <name evidence="3" type="ORF">GCM10010517_14830</name>
</gene>
<dbReference type="Proteomes" id="UP001500831">
    <property type="component" value="Unassembled WGS sequence"/>
</dbReference>
<evidence type="ECO:0000313" key="3">
    <source>
        <dbReference type="EMBL" id="GAA2856557.1"/>
    </source>
</evidence>
<evidence type="ECO:0000259" key="2">
    <source>
        <dbReference type="Pfam" id="PF02627"/>
    </source>
</evidence>
<feature type="region of interest" description="Disordered" evidence="1">
    <location>
        <begin position="204"/>
        <end position="232"/>
    </location>
</feature>
<name>A0ABN3VTE5_9ACTN</name>
<dbReference type="InterPro" id="IPR003779">
    <property type="entry name" value="CMD-like"/>
</dbReference>
<dbReference type="Gene3D" id="1.20.1290.10">
    <property type="entry name" value="AhpD-like"/>
    <property type="match status" value="1"/>
</dbReference>
<sequence length="232" mass="23960">MTGRSNTNPTSPDSSTPGNGETDRRNVEGREAGGGEARAGETSAQDTCGRDADGRDADGRDASGPVASGPLAGGGEVSGPEVAGWEQEGRRERGIVAYARIFGAPEQEMPAVFAARVGTGFTEEALQAAGGAAWSHPALTGRDRSIAVLTALVAQGVSGDRLLTHLRLAREHGLGDDALTALMTLLASYLGYPRASQAMETVHATATEPPTRPAPAHLAHDHVHPSPKRESI</sequence>
<feature type="compositionally biased region" description="Basic and acidic residues" evidence="1">
    <location>
        <begin position="21"/>
        <end position="33"/>
    </location>
</feature>
<dbReference type="SUPFAM" id="SSF69118">
    <property type="entry name" value="AhpD-like"/>
    <property type="match status" value="1"/>
</dbReference>
<dbReference type="PANTHER" id="PTHR33570">
    <property type="entry name" value="4-CARBOXYMUCONOLACTONE DECARBOXYLASE FAMILY PROTEIN"/>
    <property type="match status" value="1"/>
</dbReference>
<comment type="caution">
    <text evidence="3">The sequence shown here is derived from an EMBL/GenBank/DDBJ whole genome shotgun (WGS) entry which is preliminary data.</text>
</comment>
<proteinExistence type="predicted"/>
<dbReference type="EMBL" id="BAAAVI010000008">
    <property type="protein sequence ID" value="GAA2856557.1"/>
    <property type="molecule type" value="Genomic_DNA"/>
</dbReference>